<keyword evidence="3" id="KW-1185">Reference proteome</keyword>
<keyword evidence="1" id="KW-0812">Transmembrane</keyword>
<dbReference type="EMBL" id="JAFBFH010000006">
    <property type="protein sequence ID" value="MBM7714350.1"/>
    <property type="molecule type" value="Genomic_DNA"/>
</dbReference>
<evidence type="ECO:0000256" key="1">
    <source>
        <dbReference type="SAM" id="Phobius"/>
    </source>
</evidence>
<organism evidence="2 3">
    <name type="scientific">Siminovitchia thermophila</name>
    <dbReference type="NCBI Taxonomy" id="1245522"/>
    <lineage>
        <taxon>Bacteria</taxon>
        <taxon>Bacillati</taxon>
        <taxon>Bacillota</taxon>
        <taxon>Bacilli</taxon>
        <taxon>Bacillales</taxon>
        <taxon>Bacillaceae</taxon>
        <taxon>Siminovitchia</taxon>
    </lineage>
</organism>
<proteinExistence type="predicted"/>
<keyword evidence="1" id="KW-0472">Membrane</keyword>
<comment type="caution">
    <text evidence="2">The sequence shown here is derived from an EMBL/GenBank/DDBJ whole genome shotgun (WGS) entry which is preliminary data.</text>
</comment>
<name>A0ABS2R4M1_9BACI</name>
<evidence type="ECO:0000313" key="3">
    <source>
        <dbReference type="Proteomes" id="UP000823485"/>
    </source>
</evidence>
<keyword evidence="1" id="KW-1133">Transmembrane helix</keyword>
<reference evidence="2 3" key="1">
    <citation type="submission" date="2021-01" db="EMBL/GenBank/DDBJ databases">
        <title>Genomic Encyclopedia of Type Strains, Phase IV (KMG-IV): sequencing the most valuable type-strain genomes for metagenomic binning, comparative biology and taxonomic classification.</title>
        <authorList>
            <person name="Goeker M."/>
        </authorList>
    </citation>
    <scope>NUCLEOTIDE SEQUENCE [LARGE SCALE GENOMIC DNA]</scope>
    <source>
        <strain evidence="2 3">DSM 105453</strain>
    </source>
</reference>
<sequence length="55" mass="6397">MWEVKSQETARLIQLIREKVSLIEVSLTLCIGAFYSGRNWGMYEEEVNMNKLAAF</sequence>
<dbReference type="RefSeq" id="WP_171973982.1">
    <property type="nucleotide sequence ID" value="NZ_JAFBFH010000006.1"/>
</dbReference>
<gene>
    <name evidence="2" type="ORF">JOC94_001322</name>
</gene>
<feature type="transmembrane region" description="Helical" evidence="1">
    <location>
        <begin position="20"/>
        <end position="37"/>
    </location>
</feature>
<protein>
    <submittedName>
        <fullName evidence="2">Uncharacterized protein</fullName>
    </submittedName>
</protein>
<dbReference type="Proteomes" id="UP000823485">
    <property type="component" value="Unassembled WGS sequence"/>
</dbReference>
<accession>A0ABS2R4M1</accession>
<evidence type="ECO:0000313" key="2">
    <source>
        <dbReference type="EMBL" id="MBM7714350.1"/>
    </source>
</evidence>